<reference evidence="2" key="1">
    <citation type="submission" date="2020-10" db="EMBL/GenBank/DDBJ databases">
        <authorList>
            <person name="Gilroy R."/>
        </authorList>
    </citation>
    <scope>NUCLEOTIDE SEQUENCE</scope>
    <source>
        <strain evidence="2">ChiGjej1B1-19959</strain>
    </source>
</reference>
<gene>
    <name evidence="2" type="ORF">IAC53_05440</name>
</gene>
<dbReference type="InterPro" id="IPR050397">
    <property type="entry name" value="Env_Response_Regulators"/>
</dbReference>
<dbReference type="PROSITE" id="PS50042">
    <property type="entry name" value="CNMP_BINDING_3"/>
    <property type="match status" value="1"/>
</dbReference>
<dbReference type="InterPro" id="IPR014710">
    <property type="entry name" value="RmlC-like_jellyroll"/>
</dbReference>
<evidence type="ECO:0000313" key="2">
    <source>
        <dbReference type="EMBL" id="HIU36032.1"/>
    </source>
</evidence>
<evidence type="ECO:0000313" key="3">
    <source>
        <dbReference type="Proteomes" id="UP000824071"/>
    </source>
</evidence>
<dbReference type="InterPro" id="IPR018490">
    <property type="entry name" value="cNMP-bd_dom_sf"/>
</dbReference>
<dbReference type="PANTHER" id="PTHR24567:SF26">
    <property type="entry name" value="REGULATORY PROTEIN YEIL"/>
    <property type="match status" value="1"/>
</dbReference>
<reference evidence="2" key="2">
    <citation type="journal article" date="2021" name="PeerJ">
        <title>Extensive microbial diversity within the chicken gut microbiome revealed by metagenomics and culture.</title>
        <authorList>
            <person name="Gilroy R."/>
            <person name="Ravi A."/>
            <person name="Getino M."/>
            <person name="Pursley I."/>
            <person name="Horton D.L."/>
            <person name="Alikhan N.F."/>
            <person name="Baker D."/>
            <person name="Gharbi K."/>
            <person name="Hall N."/>
            <person name="Watson M."/>
            <person name="Adriaenssens E.M."/>
            <person name="Foster-Nyarko E."/>
            <person name="Jarju S."/>
            <person name="Secka A."/>
            <person name="Antonio M."/>
            <person name="Oren A."/>
            <person name="Chaudhuri R.R."/>
            <person name="La Ragione R."/>
            <person name="Hildebrand F."/>
            <person name="Pallen M.J."/>
        </authorList>
    </citation>
    <scope>NUCLEOTIDE SEQUENCE</scope>
    <source>
        <strain evidence="2">ChiGjej1B1-19959</strain>
    </source>
</reference>
<comment type="caution">
    <text evidence="2">The sequence shown here is derived from an EMBL/GenBank/DDBJ whole genome shotgun (WGS) entry which is preliminary data.</text>
</comment>
<protein>
    <submittedName>
        <fullName evidence="2">Crp/Fnr family transcriptional regulator</fullName>
    </submittedName>
</protein>
<dbReference type="CDD" id="cd00038">
    <property type="entry name" value="CAP_ED"/>
    <property type="match status" value="1"/>
</dbReference>
<proteinExistence type="predicted"/>
<dbReference type="InterPro" id="IPR036390">
    <property type="entry name" value="WH_DNA-bd_sf"/>
</dbReference>
<dbReference type="InterPro" id="IPR000595">
    <property type="entry name" value="cNMP-bd_dom"/>
</dbReference>
<dbReference type="SMART" id="SM00100">
    <property type="entry name" value="cNMP"/>
    <property type="match status" value="1"/>
</dbReference>
<accession>A0A9D1IEW6</accession>
<dbReference type="PANTHER" id="PTHR24567">
    <property type="entry name" value="CRP FAMILY TRANSCRIPTIONAL REGULATORY PROTEIN"/>
    <property type="match status" value="1"/>
</dbReference>
<feature type="domain" description="Cyclic nucleotide-binding" evidence="1">
    <location>
        <begin position="18"/>
        <end position="112"/>
    </location>
</feature>
<dbReference type="AlphaFoldDB" id="A0A9D1IEW6"/>
<sequence>MTESQKSRCLRALADAQIFSALTDAQRSALLDGAASVRAYKKDAVIFSRESPARCVGLLLSGEARVLKDHVTVSVLRRGGQFGAVTLYNPAEGFVNTIVARTACRVLFLKKEGVDACMAENRDFAVAYIAYLSERIYFLNRKIEAYTAPSAEERLLLYLEGACGASGTLQNVNLSELSRQVNVSRAGVYRALEALEAQGKLRHRGKTITLRI</sequence>
<dbReference type="SUPFAM" id="SSF51206">
    <property type="entry name" value="cAMP-binding domain-like"/>
    <property type="match status" value="1"/>
</dbReference>
<dbReference type="Proteomes" id="UP000824071">
    <property type="component" value="Unassembled WGS sequence"/>
</dbReference>
<dbReference type="GO" id="GO:0003700">
    <property type="term" value="F:DNA-binding transcription factor activity"/>
    <property type="evidence" value="ECO:0007669"/>
    <property type="project" value="TreeGrafter"/>
</dbReference>
<dbReference type="Pfam" id="PF00027">
    <property type="entry name" value="cNMP_binding"/>
    <property type="match status" value="1"/>
</dbReference>
<evidence type="ECO:0000259" key="1">
    <source>
        <dbReference type="PROSITE" id="PS50042"/>
    </source>
</evidence>
<organism evidence="2 3">
    <name type="scientific">Candidatus Fimenecus excrementigallinarum</name>
    <dbReference type="NCBI Taxonomy" id="2840816"/>
    <lineage>
        <taxon>Bacteria</taxon>
        <taxon>Bacillati</taxon>
        <taxon>Bacillota</taxon>
        <taxon>Clostridia</taxon>
        <taxon>Candidatus Fimenecus</taxon>
    </lineage>
</organism>
<dbReference type="GO" id="GO:0005829">
    <property type="term" value="C:cytosol"/>
    <property type="evidence" value="ECO:0007669"/>
    <property type="project" value="TreeGrafter"/>
</dbReference>
<dbReference type="SUPFAM" id="SSF46785">
    <property type="entry name" value="Winged helix' DNA-binding domain"/>
    <property type="match status" value="1"/>
</dbReference>
<name>A0A9D1IEW6_9FIRM</name>
<dbReference type="Gene3D" id="2.60.120.10">
    <property type="entry name" value="Jelly Rolls"/>
    <property type="match status" value="1"/>
</dbReference>
<dbReference type="EMBL" id="DVMW01000033">
    <property type="protein sequence ID" value="HIU36032.1"/>
    <property type="molecule type" value="Genomic_DNA"/>
</dbReference>